<dbReference type="Gene3D" id="3.40.718.10">
    <property type="entry name" value="Isopropylmalate Dehydrogenase"/>
    <property type="match status" value="1"/>
</dbReference>
<keyword evidence="11 12" id="KW-0100">Branched-chain amino acid biosynthesis</keyword>
<comment type="subcellular location">
    <subcellularLocation>
        <location evidence="12">Cytoplasm</location>
    </subcellularLocation>
</comment>
<organism evidence="14 15">
    <name type="scientific">Vulcanimicrobium alpinum</name>
    <dbReference type="NCBI Taxonomy" id="3016050"/>
    <lineage>
        <taxon>Bacteria</taxon>
        <taxon>Bacillati</taxon>
        <taxon>Vulcanimicrobiota</taxon>
        <taxon>Vulcanimicrobiia</taxon>
        <taxon>Vulcanimicrobiales</taxon>
        <taxon>Vulcanimicrobiaceae</taxon>
        <taxon>Vulcanimicrobium</taxon>
    </lineage>
</organism>
<feature type="site" description="Important for catalysis" evidence="12">
    <location>
        <position position="137"/>
    </location>
</feature>
<keyword evidence="4 12" id="KW-0432">Leucine biosynthesis</keyword>
<feature type="binding site" evidence="12">
    <location>
        <position position="218"/>
    </location>
    <ligand>
        <name>Mg(2+)</name>
        <dbReference type="ChEBI" id="CHEBI:18420"/>
    </ligand>
</feature>
<evidence type="ECO:0000256" key="6">
    <source>
        <dbReference type="ARBA" id="ARBA00022723"/>
    </source>
</evidence>
<evidence type="ECO:0000256" key="12">
    <source>
        <dbReference type="HAMAP-Rule" id="MF_01033"/>
    </source>
</evidence>
<keyword evidence="12" id="KW-0963">Cytoplasm</keyword>
<evidence type="ECO:0000256" key="2">
    <source>
        <dbReference type="ARBA" id="ARBA00008319"/>
    </source>
</evidence>
<feature type="binding site" evidence="12">
    <location>
        <position position="102"/>
    </location>
    <ligand>
        <name>substrate</name>
    </ligand>
</feature>
<dbReference type="KEGG" id="vab:WPS_30100"/>
<comment type="similarity">
    <text evidence="2 12">Belongs to the isocitrate and isopropylmalate dehydrogenases family. LeuB type 1 subfamily.</text>
</comment>
<dbReference type="InterPro" id="IPR024084">
    <property type="entry name" value="IsoPropMal-DH-like_dom"/>
</dbReference>
<keyword evidence="10 12" id="KW-0464">Manganese</keyword>
<dbReference type="FunFam" id="3.40.718.10:FF:000006">
    <property type="entry name" value="3-isopropylmalate dehydrogenase"/>
    <property type="match status" value="1"/>
</dbReference>
<feature type="binding site" evidence="12">
    <location>
        <position position="246"/>
    </location>
    <ligand>
        <name>Mg(2+)</name>
        <dbReference type="ChEBI" id="CHEBI:18420"/>
    </ligand>
</feature>
<feature type="domain" description="Isopropylmalate dehydrogenase-like" evidence="13">
    <location>
        <begin position="4"/>
        <end position="349"/>
    </location>
</feature>
<protein>
    <recommendedName>
        <fullName evidence="12">3-isopropylmalate dehydrogenase</fullName>
        <ecNumber evidence="12">1.1.1.85</ecNumber>
    </recommendedName>
    <alternativeName>
        <fullName evidence="12">3-IPM-DH</fullName>
    </alternativeName>
    <alternativeName>
        <fullName evidence="12">Beta-IPM dehydrogenase</fullName>
        <shortName evidence="12">IMDH</shortName>
    </alternativeName>
</protein>
<comment type="function">
    <text evidence="12">Catalyzes the oxidation of 3-carboxy-2-hydroxy-4-methylpentanoate (3-isopropylmalate) to 3-carboxy-4-methyl-2-oxopentanoate. The product decarboxylates to 4-methyl-2 oxopentanoate.</text>
</comment>
<dbReference type="Proteomes" id="UP001317532">
    <property type="component" value="Chromosome"/>
</dbReference>
<evidence type="ECO:0000256" key="11">
    <source>
        <dbReference type="ARBA" id="ARBA00023304"/>
    </source>
</evidence>
<evidence type="ECO:0000313" key="15">
    <source>
        <dbReference type="Proteomes" id="UP001317532"/>
    </source>
</evidence>
<evidence type="ECO:0000256" key="1">
    <source>
        <dbReference type="ARBA" id="ARBA00001936"/>
    </source>
</evidence>
<evidence type="ECO:0000256" key="7">
    <source>
        <dbReference type="ARBA" id="ARBA00022842"/>
    </source>
</evidence>
<evidence type="ECO:0000256" key="5">
    <source>
        <dbReference type="ARBA" id="ARBA00022605"/>
    </source>
</evidence>
<dbReference type="AlphaFoldDB" id="A0AAN1XZC9"/>
<evidence type="ECO:0000256" key="4">
    <source>
        <dbReference type="ARBA" id="ARBA00022430"/>
    </source>
</evidence>
<keyword evidence="6 12" id="KW-0479">Metal-binding</keyword>
<comment type="subunit">
    <text evidence="3 12">Homodimer.</text>
</comment>
<dbReference type="PANTHER" id="PTHR42979">
    <property type="entry name" value="3-ISOPROPYLMALATE DEHYDROGENASE"/>
    <property type="match status" value="1"/>
</dbReference>
<proteinExistence type="inferred from homology"/>
<evidence type="ECO:0000256" key="9">
    <source>
        <dbReference type="ARBA" id="ARBA00023027"/>
    </source>
</evidence>
<feature type="site" description="Important for catalysis" evidence="12">
    <location>
        <position position="186"/>
    </location>
</feature>
<evidence type="ECO:0000313" key="14">
    <source>
        <dbReference type="EMBL" id="BDE07734.1"/>
    </source>
</evidence>
<dbReference type="EMBL" id="AP025523">
    <property type="protein sequence ID" value="BDE07734.1"/>
    <property type="molecule type" value="Genomic_DNA"/>
</dbReference>
<evidence type="ECO:0000256" key="8">
    <source>
        <dbReference type="ARBA" id="ARBA00023002"/>
    </source>
</evidence>
<dbReference type="NCBIfam" id="TIGR00169">
    <property type="entry name" value="leuB"/>
    <property type="match status" value="1"/>
</dbReference>
<evidence type="ECO:0000256" key="3">
    <source>
        <dbReference type="ARBA" id="ARBA00011738"/>
    </source>
</evidence>
<reference evidence="14 15" key="1">
    <citation type="journal article" date="2022" name="ISME Commun">
        <title>Vulcanimicrobium alpinus gen. nov. sp. nov., the first cultivated representative of the candidate phylum 'Eremiobacterota', is a metabolically versatile aerobic anoxygenic phototroph.</title>
        <authorList>
            <person name="Yabe S."/>
            <person name="Muto K."/>
            <person name="Abe K."/>
            <person name="Yokota A."/>
            <person name="Staudigel H."/>
            <person name="Tebo B.M."/>
        </authorList>
    </citation>
    <scope>NUCLEOTIDE SEQUENCE [LARGE SCALE GENOMIC DNA]</scope>
    <source>
        <strain evidence="14 15">WC8-2</strain>
    </source>
</reference>
<dbReference type="EC" id="1.1.1.85" evidence="12"/>
<dbReference type="PANTHER" id="PTHR42979:SF1">
    <property type="entry name" value="3-ISOPROPYLMALATE DEHYDROGENASE"/>
    <property type="match status" value="1"/>
</dbReference>
<feature type="binding site" evidence="12">
    <location>
        <position position="130"/>
    </location>
    <ligand>
        <name>substrate</name>
    </ligand>
</feature>
<dbReference type="SMART" id="SM01329">
    <property type="entry name" value="Iso_dh"/>
    <property type="match status" value="1"/>
</dbReference>
<dbReference type="RefSeq" id="WP_317995308.1">
    <property type="nucleotide sequence ID" value="NZ_AP025523.1"/>
</dbReference>
<keyword evidence="8 12" id="KW-0560">Oxidoreductase</keyword>
<dbReference type="HAMAP" id="MF_01033">
    <property type="entry name" value="LeuB_type1"/>
    <property type="match status" value="1"/>
</dbReference>
<dbReference type="GO" id="GO:0003862">
    <property type="term" value="F:3-isopropylmalate dehydrogenase activity"/>
    <property type="evidence" value="ECO:0007669"/>
    <property type="project" value="UniProtKB-UniRule"/>
</dbReference>
<accession>A0AAN1XZC9</accession>
<evidence type="ECO:0000256" key="10">
    <source>
        <dbReference type="ARBA" id="ARBA00023211"/>
    </source>
</evidence>
<sequence>MTHRIAVLPGDGIGPEVTAAAVQVLGAALPECTFREAAVGAAAIASHGTPLPQETIALGRESDAILFGAVGGPGFDDVTPEKRPEAAILGLRKAFGLYANLRPAFAFAGLESRSPLRAELVRGLDLVIVRELTGGLYFGPKSLEREDGVLTARDTLVYRDFEIERIARVAFDLARARRKHVTSVDKSNVLVSSQLWRRIVGDVAREYPDVTLAHMLVDNAAMQLVRDPRAFDVIVTENLFGDILSDEAAMVTGTIGTAASASLGGPPSARGFGLYEPISGTAPDIVGRGIANPAAAILSAAMLARFSLGETEAAERIERAVAATLAEGPRTADLSDAAPATSTEFTAAVIARCRAESVGARPSR</sequence>
<dbReference type="GO" id="GO:0005829">
    <property type="term" value="C:cytosol"/>
    <property type="evidence" value="ECO:0007669"/>
    <property type="project" value="TreeGrafter"/>
</dbReference>
<dbReference type="GO" id="GO:0009098">
    <property type="term" value="P:L-leucine biosynthetic process"/>
    <property type="evidence" value="ECO:0007669"/>
    <property type="project" value="UniProtKB-UniRule"/>
</dbReference>
<feature type="binding site" evidence="12">
    <location>
        <position position="242"/>
    </location>
    <ligand>
        <name>Mg(2+)</name>
        <dbReference type="ChEBI" id="CHEBI:18420"/>
    </ligand>
</feature>
<dbReference type="Pfam" id="PF00180">
    <property type="entry name" value="Iso_dh"/>
    <property type="match status" value="1"/>
</dbReference>
<comment type="pathway">
    <text evidence="12">Amino-acid biosynthesis; L-leucine biosynthesis; L-leucine from 3-methyl-2-oxobutanoate: step 3/4.</text>
</comment>
<comment type="catalytic activity">
    <reaction evidence="12">
        <text>(2R,3S)-3-isopropylmalate + NAD(+) = 4-methyl-2-oxopentanoate + CO2 + NADH</text>
        <dbReference type="Rhea" id="RHEA:32271"/>
        <dbReference type="ChEBI" id="CHEBI:16526"/>
        <dbReference type="ChEBI" id="CHEBI:17865"/>
        <dbReference type="ChEBI" id="CHEBI:35121"/>
        <dbReference type="ChEBI" id="CHEBI:57540"/>
        <dbReference type="ChEBI" id="CHEBI:57945"/>
        <dbReference type="EC" id="1.1.1.85"/>
    </reaction>
</comment>
<dbReference type="InterPro" id="IPR004429">
    <property type="entry name" value="Isopropylmalate_DH"/>
</dbReference>
<comment type="cofactor">
    <cofactor evidence="1">
        <name>Mn(2+)</name>
        <dbReference type="ChEBI" id="CHEBI:29035"/>
    </cofactor>
</comment>
<comment type="cofactor">
    <cofactor evidence="12">
        <name>Mg(2+)</name>
        <dbReference type="ChEBI" id="CHEBI:18420"/>
    </cofactor>
    <cofactor evidence="12">
        <name>Mn(2+)</name>
        <dbReference type="ChEBI" id="CHEBI:29035"/>
    </cofactor>
    <text evidence="12">Binds 1 Mg(2+) or Mn(2+) ion per subunit.</text>
</comment>
<keyword evidence="9 12" id="KW-0520">NAD</keyword>
<name>A0AAN1XZC9_UNVUL</name>
<dbReference type="GO" id="GO:0046872">
    <property type="term" value="F:metal ion binding"/>
    <property type="evidence" value="ECO:0007669"/>
    <property type="project" value="UniProtKB-KW"/>
</dbReference>
<feature type="binding site" evidence="12">
    <location>
        <position position="92"/>
    </location>
    <ligand>
        <name>substrate</name>
    </ligand>
</feature>
<dbReference type="SUPFAM" id="SSF53659">
    <property type="entry name" value="Isocitrate/Isopropylmalate dehydrogenase-like"/>
    <property type="match status" value="1"/>
</dbReference>
<comment type="caution">
    <text evidence="12">Lacks conserved residue(s) required for the propagation of feature annotation.</text>
</comment>
<keyword evidence="5 12" id="KW-0028">Amino-acid biosynthesis</keyword>
<feature type="binding site" evidence="12">
    <location>
        <position position="218"/>
    </location>
    <ligand>
        <name>substrate</name>
    </ligand>
</feature>
<keyword evidence="15" id="KW-1185">Reference proteome</keyword>
<gene>
    <name evidence="12 14" type="primary">leuB</name>
    <name evidence="14" type="ORF">WPS_30100</name>
</gene>
<evidence type="ECO:0000259" key="13">
    <source>
        <dbReference type="SMART" id="SM01329"/>
    </source>
</evidence>
<keyword evidence="7 12" id="KW-0460">Magnesium</keyword>